<organism evidence="3 4">
    <name type="scientific">Primorskyibacter flagellatus</name>
    <dbReference type="NCBI Taxonomy" id="1387277"/>
    <lineage>
        <taxon>Bacteria</taxon>
        <taxon>Pseudomonadati</taxon>
        <taxon>Pseudomonadota</taxon>
        <taxon>Alphaproteobacteria</taxon>
        <taxon>Rhodobacterales</taxon>
        <taxon>Roseobacteraceae</taxon>
        <taxon>Primorskyibacter</taxon>
    </lineage>
</organism>
<dbReference type="InterPro" id="IPR006171">
    <property type="entry name" value="TOPRIM_dom"/>
</dbReference>
<evidence type="ECO:0000313" key="3">
    <source>
        <dbReference type="EMBL" id="SMD05103.1"/>
    </source>
</evidence>
<keyword evidence="4" id="KW-1185">Reference proteome</keyword>
<dbReference type="Gene3D" id="3.40.1360.10">
    <property type="match status" value="1"/>
</dbReference>
<dbReference type="OrthoDB" id="9811157at2"/>
<proteinExistence type="predicted"/>
<reference evidence="3 4" key="1">
    <citation type="submission" date="2017-04" db="EMBL/GenBank/DDBJ databases">
        <authorList>
            <person name="Afonso C.L."/>
            <person name="Miller P.J."/>
            <person name="Scott M.A."/>
            <person name="Spackman E."/>
            <person name="Goraichik I."/>
            <person name="Dimitrov K.M."/>
            <person name="Suarez D.L."/>
            <person name="Swayne D.E."/>
        </authorList>
    </citation>
    <scope>NUCLEOTIDE SEQUENCE [LARGE SCALE GENOMIC DNA]</scope>
    <source>
        <strain evidence="3 4">CGMCC 1.12644</strain>
    </source>
</reference>
<dbReference type="Pfam" id="PF23639">
    <property type="entry name" value="DUF7146"/>
    <property type="match status" value="1"/>
</dbReference>
<dbReference type="InterPro" id="IPR055570">
    <property type="entry name" value="DUF7146"/>
</dbReference>
<protein>
    <submittedName>
        <fullName evidence="3">Toprim domain-containing protein</fullName>
    </submittedName>
</protein>
<accession>A0A1W2E5P0</accession>
<dbReference type="AlphaFoldDB" id="A0A1W2E5P0"/>
<sequence length="293" mass="30582">MSDARTLAQRLGGHWHGAYGTAPCPVCQPEMRRHQTALTISDAGGKLLLHCKKSDCAFRDILAAGGIVSGNVAPPDPFEIPRREAARRAKAVNRAVQARRIWDATQSIGGSLAEIYLRTRGITCPLPETLRFQSACWHGATATRHPALVALVVGGDGFAVHRTYLRSDGRGKAAIKPAKAMLGAVAGGAVRLSDIPGALAVAEGIETALSLSCGLLQDPATVWAALSTSGMRALSLPSKPGQLIVASDGDPAGQAAAVALAERAHATGWDVSLLPAPNRCDWNDVLITKRGTA</sequence>
<gene>
    <name evidence="3" type="ORF">SAMN06295998_12314</name>
</gene>
<evidence type="ECO:0000259" key="2">
    <source>
        <dbReference type="Pfam" id="PF23639"/>
    </source>
</evidence>
<evidence type="ECO:0000259" key="1">
    <source>
        <dbReference type="Pfam" id="PF13362"/>
    </source>
</evidence>
<name>A0A1W2E5P0_9RHOB</name>
<dbReference type="Proteomes" id="UP000192330">
    <property type="component" value="Unassembled WGS sequence"/>
</dbReference>
<dbReference type="STRING" id="1387277.SAMN06295998_12314"/>
<feature type="domain" description="Toprim" evidence="1">
    <location>
        <begin position="199"/>
        <end position="287"/>
    </location>
</feature>
<feature type="domain" description="DUF7146" evidence="2">
    <location>
        <begin position="94"/>
        <end position="192"/>
    </location>
</feature>
<dbReference type="EMBL" id="FWYD01000023">
    <property type="protein sequence ID" value="SMD05103.1"/>
    <property type="molecule type" value="Genomic_DNA"/>
</dbReference>
<evidence type="ECO:0000313" key="4">
    <source>
        <dbReference type="Proteomes" id="UP000192330"/>
    </source>
</evidence>
<dbReference type="Pfam" id="PF13362">
    <property type="entry name" value="Toprim_3"/>
    <property type="match status" value="1"/>
</dbReference>